<dbReference type="AlphaFoldDB" id="A0A2P2P2N5"/>
<accession>A0A2P2P2N5</accession>
<organism evidence="1">
    <name type="scientific">Rhizophora mucronata</name>
    <name type="common">Asiatic mangrove</name>
    <dbReference type="NCBI Taxonomy" id="61149"/>
    <lineage>
        <taxon>Eukaryota</taxon>
        <taxon>Viridiplantae</taxon>
        <taxon>Streptophyta</taxon>
        <taxon>Embryophyta</taxon>
        <taxon>Tracheophyta</taxon>
        <taxon>Spermatophyta</taxon>
        <taxon>Magnoliopsida</taxon>
        <taxon>eudicotyledons</taxon>
        <taxon>Gunneridae</taxon>
        <taxon>Pentapetalae</taxon>
        <taxon>rosids</taxon>
        <taxon>fabids</taxon>
        <taxon>Malpighiales</taxon>
        <taxon>Rhizophoraceae</taxon>
        <taxon>Rhizophora</taxon>
    </lineage>
</organism>
<reference evidence="1" key="1">
    <citation type="submission" date="2018-02" db="EMBL/GenBank/DDBJ databases">
        <title>Rhizophora mucronata_Transcriptome.</title>
        <authorList>
            <person name="Meera S.P."/>
            <person name="Sreeshan A."/>
            <person name="Augustine A."/>
        </authorList>
    </citation>
    <scope>NUCLEOTIDE SEQUENCE</scope>
    <source>
        <tissue evidence="1">Leaf</tissue>
    </source>
</reference>
<evidence type="ECO:0000313" key="1">
    <source>
        <dbReference type="EMBL" id="MBX48980.1"/>
    </source>
</evidence>
<sequence>MGSAVETLGMRCWEYISKEQQFCSQ</sequence>
<dbReference type="EMBL" id="GGEC01068496">
    <property type="protein sequence ID" value="MBX48980.1"/>
    <property type="molecule type" value="Transcribed_RNA"/>
</dbReference>
<name>A0A2P2P2N5_RHIMU</name>
<proteinExistence type="predicted"/>
<protein>
    <submittedName>
        <fullName evidence="1">Uncharacterized protein</fullName>
    </submittedName>
</protein>